<dbReference type="InterPro" id="IPR027417">
    <property type="entry name" value="P-loop_NTPase"/>
</dbReference>
<keyword evidence="2" id="KW-1185">Reference proteome</keyword>
<dbReference type="RefSeq" id="WP_236866022.1">
    <property type="nucleotide sequence ID" value="NZ_BAABAZ010000006.1"/>
</dbReference>
<evidence type="ECO:0000313" key="1">
    <source>
        <dbReference type="EMBL" id="GAA4284311.1"/>
    </source>
</evidence>
<proteinExistence type="predicted"/>
<organism evidence="1 2">
    <name type="scientific">Brevibacterium daeguense</name>
    <dbReference type="NCBI Taxonomy" id="909936"/>
    <lineage>
        <taxon>Bacteria</taxon>
        <taxon>Bacillati</taxon>
        <taxon>Actinomycetota</taxon>
        <taxon>Actinomycetes</taxon>
        <taxon>Micrococcales</taxon>
        <taxon>Brevibacteriaceae</taxon>
        <taxon>Brevibacterium</taxon>
    </lineage>
</organism>
<dbReference type="EMBL" id="BAABAZ010000006">
    <property type="protein sequence ID" value="GAA4284311.1"/>
    <property type="molecule type" value="Genomic_DNA"/>
</dbReference>
<evidence type="ECO:0000313" key="2">
    <source>
        <dbReference type="Proteomes" id="UP001501586"/>
    </source>
</evidence>
<gene>
    <name evidence="1" type="ORF">GCM10022261_18420</name>
</gene>
<dbReference type="Proteomes" id="UP001501586">
    <property type="component" value="Unassembled WGS sequence"/>
</dbReference>
<comment type="caution">
    <text evidence="1">The sequence shown here is derived from an EMBL/GenBank/DDBJ whole genome shotgun (WGS) entry which is preliminary data.</text>
</comment>
<dbReference type="SUPFAM" id="SSF52540">
    <property type="entry name" value="P-loop containing nucleoside triphosphate hydrolases"/>
    <property type="match status" value="1"/>
</dbReference>
<name>A0ABP8EK59_9MICO</name>
<accession>A0ABP8EK59</accession>
<protein>
    <recommendedName>
        <fullName evidence="3">AAA+ ATPase domain-containing protein</fullName>
    </recommendedName>
</protein>
<dbReference type="Gene3D" id="3.40.50.300">
    <property type="entry name" value="P-loop containing nucleotide triphosphate hydrolases"/>
    <property type="match status" value="1"/>
</dbReference>
<sequence length="763" mass="80503">MAQTMAPPTFVGRRDLIERLVRDFSDSRPSRNLIVGGPGYGKTALAAALVAVLGESIPRVTVHASEALRGVPFGALERLAPPGTAADARNAPTVLRALQLRLRAEAAAGGATPLVIVEDANALDEHSAAVLAQAAITAPSHLLLLARPTPDVPRPILTLWSDGLLERHQLPLLTHEEVHELCVKTLGGEIVSSAARILARESGGHPFALLALLDSERRLGRLARRHGVWIMTAEPTAPDPVLVKVVRSKIAADSVERPALEALSLAGSLPLPVLMEFADARTLDDLEAGGIISVEPNDRREAHLAHPLYSRVIRCSIPDSRRKKIRTRIIELTRPAPIAQRDLASWVVCALDSCAVVPDRWLLRAAVIANSTADPHTAARAAAAVRDADLIRPAAVQSARAHCALGRPDSAEWLLRTAESGPTDLAMQAEAVVLRAQIRLQSGADADEIQAMADAWSADVDRVVAAANGSGDHAVRGAELARVGAELLRLHARALQGDLDGGEDALRGIIASPAASQEARMVALAMLGDTLTATGRPDSAVPLTAEAMQILQRRGRRFLPYSEFVLSRHLIAVASSSRWSETDQLIADYLESAPPGLLQAGGIIHLAAGWVLIRQDSMRQAHAELRLAIEALRDSDADQLLPLALGLGAYAAAMSGQAEAATAYADGLLEVPYRAGAARHLIGAAHAAAARGAISGTPVHGAALHLLAVEAESKGLVAAQQMIHELIFRLGTIRCAIRETTAEPAGAVNLQGSEPAGTTSLRP</sequence>
<evidence type="ECO:0008006" key="3">
    <source>
        <dbReference type="Google" id="ProtNLM"/>
    </source>
</evidence>
<reference evidence="2" key="1">
    <citation type="journal article" date="2019" name="Int. J. Syst. Evol. Microbiol.">
        <title>The Global Catalogue of Microorganisms (GCM) 10K type strain sequencing project: providing services to taxonomists for standard genome sequencing and annotation.</title>
        <authorList>
            <consortium name="The Broad Institute Genomics Platform"/>
            <consortium name="The Broad Institute Genome Sequencing Center for Infectious Disease"/>
            <person name="Wu L."/>
            <person name="Ma J."/>
        </authorList>
    </citation>
    <scope>NUCLEOTIDE SEQUENCE [LARGE SCALE GENOMIC DNA]</scope>
    <source>
        <strain evidence="2">JCM 17458</strain>
    </source>
</reference>